<keyword evidence="2" id="KW-1185">Reference proteome</keyword>
<dbReference type="OrthoDB" id="286413at2"/>
<evidence type="ECO:0000313" key="1">
    <source>
        <dbReference type="EMBL" id="AXG79831.1"/>
    </source>
</evidence>
<accession>A0A345HT07</accession>
<reference evidence="2" key="1">
    <citation type="submission" date="2018-07" db="EMBL/GenBank/DDBJ databases">
        <authorList>
            <person name="Zhao J."/>
        </authorList>
    </citation>
    <scope>NUCLEOTIDE SEQUENCE [LARGE SCALE GENOMIC DNA]</scope>
    <source>
        <strain evidence="2">GSSD-12</strain>
    </source>
</reference>
<organism evidence="1 2">
    <name type="scientific">Streptomyces paludis</name>
    <dbReference type="NCBI Taxonomy" id="2282738"/>
    <lineage>
        <taxon>Bacteria</taxon>
        <taxon>Bacillati</taxon>
        <taxon>Actinomycetota</taxon>
        <taxon>Actinomycetes</taxon>
        <taxon>Kitasatosporales</taxon>
        <taxon>Streptomycetaceae</taxon>
        <taxon>Streptomyces</taxon>
    </lineage>
</organism>
<sequence length="176" mass="19390">MSIDVSPDDRRFPPALVAMSEVEFDYDDGHGIDYEPFAAFRTAEDTTDWIRAWTGNPLLSGDAFRPFGQDGTGGYAALWLVRAGRGLVEQPVVFLGSEGDVGVVARDLDSFLWLLADGLGPCEAVEQRGGDARPVPRLLALAERFAVGPRRSAREVMEEAAREFPRFEEEILALCR</sequence>
<evidence type="ECO:0000313" key="2">
    <source>
        <dbReference type="Proteomes" id="UP000253868"/>
    </source>
</evidence>
<dbReference type="RefSeq" id="WP_114661157.1">
    <property type="nucleotide sequence ID" value="NZ_CP031194.1"/>
</dbReference>
<name>A0A345HT07_9ACTN</name>
<proteinExistence type="predicted"/>
<dbReference type="EMBL" id="CP031194">
    <property type="protein sequence ID" value="AXG79831.1"/>
    <property type="molecule type" value="Genomic_DNA"/>
</dbReference>
<protein>
    <submittedName>
        <fullName evidence="1">SMI1/KNR4 family protein</fullName>
    </submittedName>
</protein>
<dbReference type="Proteomes" id="UP000253868">
    <property type="component" value="Chromosome"/>
</dbReference>
<dbReference type="AlphaFoldDB" id="A0A345HT07"/>
<gene>
    <name evidence="1" type="ORF">DVK44_21680</name>
</gene>
<dbReference type="KEGG" id="spad:DVK44_21680"/>